<feature type="binding site" evidence="2">
    <location>
        <begin position="251"/>
        <end position="258"/>
    </location>
    <ligand>
        <name>ATP</name>
        <dbReference type="ChEBI" id="CHEBI:30616"/>
    </ligand>
</feature>
<dbReference type="RefSeq" id="XP_007839415.1">
    <property type="nucleotide sequence ID" value="XM_007841224.1"/>
</dbReference>
<dbReference type="Gene3D" id="1.10.3290.10">
    <property type="entry name" value="Fido-like domain"/>
    <property type="match status" value="1"/>
</dbReference>
<organism evidence="4 5">
    <name type="scientific">Pestalotiopsis fici (strain W106-1 / CGMCC3.15140)</name>
    <dbReference type="NCBI Taxonomy" id="1229662"/>
    <lineage>
        <taxon>Eukaryota</taxon>
        <taxon>Fungi</taxon>
        <taxon>Dikarya</taxon>
        <taxon>Ascomycota</taxon>
        <taxon>Pezizomycotina</taxon>
        <taxon>Sordariomycetes</taxon>
        <taxon>Xylariomycetidae</taxon>
        <taxon>Amphisphaeriales</taxon>
        <taxon>Sporocadaceae</taxon>
        <taxon>Pestalotiopsis</taxon>
    </lineage>
</organism>
<dbReference type="Pfam" id="PF02661">
    <property type="entry name" value="Fic"/>
    <property type="match status" value="1"/>
</dbReference>
<name>W3WPG4_PESFW</name>
<dbReference type="PANTHER" id="PTHR13504">
    <property type="entry name" value="FIDO DOMAIN-CONTAINING PROTEIN DDB_G0283145"/>
    <property type="match status" value="1"/>
</dbReference>
<accession>W3WPG4</accession>
<dbReference type="STRING" id="1229662.W3WPG4"/>
<reference evidence="5" key="1">
    <citation type="journal article" date="2015" name="BMC Genomics">
        <title>Genomic and transcriptomic analysis of the endophytic fungus Pestalotiopsis fici reveals its lifestyle and high potential for synthesis of natural products.</title>
        <authorList>
            <person name="Wang X."/>
            <person name="Zhang X."/>
            <person name="Liu L."/>
            <person name="Xiang M."/>
            <person name="Wang W."/>
            <person name="Sun X."/>
            <person name="Che Y."/>
            <person name="Guo L."/>
            <person name="Liu G."/>
            <person name="Guo L."/>
            <person name="Wang C."/>
            <person name="Yin W.B."/>
            <person name="Stadler M."/>
            <person name="Zhang X."/>
            <person name="Liu X."/>
        </authorList>
    </citation>
    <scope>NUCLEOTIDE SEQUENCE [LARGE SCALE GENOMIC DNA]</scope>
    <source>
        <strain evidence="5">W106-1 / CGMCC3.15140</strain>
    </source>
</reference>
<dbReference type="eggNOG" id="KOG3824">
    <property type="taxonomic scope" value="Eukaryota"/>
</dbReference>
<keyword evidence="2" id="KW-0067">ATP-binding</keyword>
<evidence type="ECO:0000256" key="2">
    <source>
        <dbReference type="PIRSR" id="PIRSR640198-2"/>
    </source>
</evidence>
<evidence type="ECO:0000313" key="4">
    <source>
        <dbReference type="EMBL" id="ETS75699.1"/>
    </source>
</evidence>
<evidence type="ECO:0000259" key="3">
    <source>
        <dbReference type="PROSITE" id="PS51459"/>
    </source>
</evidence>
<feature type="active site" evidence="1">
    <location>
        <position position="247"/>
    </location>
</feature>
<dbReference type="HOGENOM" id="CLU_053737_0_1_1"/>
<sequence length="332" mass="37699">MEDIYRVHSHSDGPAKPLTEVFAKVLSSLTSIQAQSLPQDEMKRIDGIEKQLRQSMNRVVFGSNYIEHVGLGLNETLGLCERVFQGEDVEIIDERTPDYEKRLWEEYGAQLNSKDDRTVKSFSYGRTEVINHAKAFQYMIDQIVSLDMPITEECITTTHRILCQDTPIFHRSGSVTDPLHYAGIYRDVRNIHVGAGDTMFTPPKKVPGAMKAMIADLNQDLENAQKHKKIDPFALAAKYSMQFVQIHPFQDGNGRMCRLILNTILCKYAGVVVPIGEDEDDKKAYIDIKKRASADALDHGEYATFVLQKSEIRLRNLKKMLSGKKRSTTFLL</sequence>
<protein>
    <recommendedName>
        <fullName evidence="3">Fido domain-containing protein</fullName>
    </recommendedName>
</protein>
<dbReference type="InterPro" id="IPR036597">
    <property type="entry name" value="Fido-like_dom_sf"/>
</dbReference>
<dbReference type="AlphaFoldDB" id="W3WPG4"/>
<dbReference type="SUPFAM" id="SSF140931">
    <property type="entry name" value="Fic-like"/>
    <property type="match status" value="1"/>
</dbReference>
<dbReference type="KEGG" id="pfy:PFICI_12643"/>
<evidence type="ECO:0000313" key="5">
    <source>
        <dbReference type="Proteomes" id="UP000030651"/>
    </source>
</evidence>
<dbReference type="OrthoDB" id="439046at2759"/>
<dbReference type="GeneID" id="19277656"/>
<dbReference type="Proteomes" id="UP000030651">
    <property type="component" value="Unassembled WGS sequence"/>
</dbReference>
<gene>
    <name evidence="4" type="ORF">PFICI_12643</name>
</gene>
<keyword evidence="5" id="KW-1185">Reference proteome</keyword>
<dbReference type="InterPro" id="IPR040198">
    <property type="entry name" value="Fido_containing"/>
</dbReference>
<keyword evidence="2" id="KW-0547">Nucleotide-binding</keyword>
<dbReference type="EMBL" id="KI912118">
    <property type="protein sequence ID" value="ETS75699.1"/>
    <property type="molecule type" value="Genomic_DNA"/>
</dbReference>
<evidence type="ECO:0000256" key="1">
    <source>
        <dbReference type="PIRSR" id="PIRSR640198-1"/>
    </source>
</evidence>
<proteinExistence type="predicted"/>
<dbReference type="InParanoid" id="W3WPG4"/>
<dbReference type="GO" id="GO:0005524">
    <property type="term" value="F:ATP binding"/>
    <property type="evidence" value="ECO:0007669"/>
    <property type="project" value="UniProtKB-KW"/>
</dbReference>
<dbReference type="PROSITE" id="PS51459">
    <property type="entry name" value="FIDO"/>
    <property type="match status" value="1"/>
</dbReference>
<feature type="domain" description="Fido" evidence="3">
    <location>
        <begin position="150"/>
        <end position="308"/>
    </location>
</feature>
<dbReference type="PANTHER" id="PTHR13504:SF38">
    <property type="entry name" value="FIDO DOMAIN-CONTAINING PROTEIN"/>
    <property type="match status" value="1"/>
</dbReference>
<dbReference type="OMA" id="QHARAFQ"/>
<dbReference type="InterPro" id="IPR003812">
    <property type="entry name" value="Fido"/>
</dbReference>